<protein>
    <recommendedName>
        <fullName evidence="4">threonine-phosphate decarboxylase</fullName>
        <ecNumber evidence="4">4.1.1.81</ecNumber>
    </recommendedName>
    <alternativeName>
        <fullName evidence="8">L-threonine-O-3-phosphate decarboxylase</fullName>
    </alternativeName>
</protein>
<dbReference type="Proteomes" id="UP000196475">
    <property type="component" value="Unassembled WGS sequence"/>
</dbReference>
<gene>
    <name evidence="11" type="ORF">BAA01_06530</name>
</gene>
<evidence type="ECO:0000259" key="10">
    <source>
        <dbReference type="Pfam" id="PF00155"/>
    </source>
</evidence>
<name>A0A1Y3PKZ5_9BACI</name>
<comment type="caution">
    <text evidence="11">The sequence shown here is derived from an EMBL/GenBank/DDBJ whole genome shotgun (WGS) entry which is preliminary data.</text>
</comment>
<evidence type="ECO:0000256" key="9">
    <source>
        <dbReference type="ARBA" id="ARBA00048531"/>
    </source>
</evidence>
<reference evidence="12" key="1">
    <citation type="submission" date="2016-06" db="EMBL/GenBank/DDBJ databases">
        <authorList>
            <person name="Nascimento L."/>
            <person name="Pereira R.V."/>
            <person name="Martins L.F."/>
            <person name="Quaggio R.B."/>
            <person name="Silva A.M."/>
            <person name="Setubal J.C."/>
        </authorList>
    </citation>
    <scope>NUCLEOTIDE SEQUENCE [LARGE SCALE GENOMIC DNA]</scope>
</reference>
<dbReference type="NCBIfam" id="TIGR01140">
    <property type="entry name" value="L_thr_O3P_dcar"/>
    <property type="match status" value="1"/>
</dbReference>
<dbReference type="Gene3D" id="3.40.640.10">
    <property type="entry name" value="Type I PLP-dependent aspartate aminotransferase-like (Major domain)"/>
    <property type="match status" value="1"/>
</dbReference>
<sequence>MLEWLGHGGDWVTFAERYPEQVANGIDFSANINPLGPPAAVRHLWKELIPFLSRYPDPRQRRLREQLAEKHGVSPQMLLVTNGGAEAIDLLVRAIRPARVGVIEPCFSEYRQAAARAGAEVVRRMVPDSAEGFAIPYSLAEQLIREVDLLILGNPNNPTGALWERSQLLALAEQAGRRNCHLLLDEAFLDFLPQEEHLSMMAAVPRLPNVAVVRSMTKMYAVPGLRLGYLAANRRLAERCRQLQPPWSVNGIAEQIGRLLVQDEDFVRRTRQWLAQERRWLTAALENLANGEGVRLVPMEAAVNYLLLRLEFPGWTDLRLQSRLAEEGIFIRACRTFAGMGERYVRIAVRSREENRRLIQAMERMDWEETQ</sequence>
<evidence type="ECO:0000313" key="12">
    <source>
        <dbReference type="Proteomes" id="UP000196475"/>
    </source>
</evidence>
<evidence type="ECO:0000256" key="2">
    <source>
        <dbReference type="ARBA" id="ARBA00003444"/>
    </source>
</evidence>
<keyword evidence="6" id="KW-0663">Pyridoxal phosphate</keyword>
<comment type="function">
    <text evidence="2">Decarboxylates L-threonine-O-3-phosphate to yield (R)-1-amino-2-propanol O-2-phosphate, the precursor for the linkage between the nucleotide loop and the corrin ring in cobalamin.</text>
</comment>
<dbReference type="Gene3D" id="3.90.1150.10">
    <property type="entry name" value="Aspartate Aminotransferase, domain 1"/>
    <property type="match status" value="1"/>
</dbReference>
<dbReference type="InterPro" id="IPR005860">
    <property type="entry name" value="CobD"/>
</dbReference>
<evidence type="ECO:0000256" key="5">
    <source>
        <dbReference type="ARBA" id="ARBA00022573"/>
    </source>
</evidence>
<dbReference type="GO" id="GO:0030170">
    <property type="term" value="F:pyridoxal phosphate binding"/>
    <property type="evidence" value="ECO:0007669"/>
    <property type="project" value="InterPro"/>
</dbReference>
<organism evidence="11 12">
    <name type="scientific">Bacillus thermozeamaize</name>
    <dbReference type="NCBI Taxonomy" id="230954"/>
    <lineage>
        <taxon>Bacteria</taxon>
        <taxon>Bacillati</taxon>
        <taxon>Bacillota</taxon>
        <taxon>Bacilli</taxon>
        <taxon>Bacillales</taxon>
        <taxon>Bacillaceae</taxon>
        <taxon>Bacillus</taxon>
    </lineage>
</organism>
<evidence type="ECO:0000256" key="8">
    <source>
        <dbReference type="ARBA" id="ARBA00029996"/>
    </source>
</evidence>
<evidence type="ECO:0000256" key="6">
    <source>
        <dbReference type="ARBA" id="ARBA00022898"/>
    </source>
</evidence>
<evidence type="ECO:0000256" key="7">
    <source>
        <dbReference type="ARBA" id="ARBA00023239"/>
    </source>
</evidence>
<evidence type="ECO:0000313" key="11">
    <source>
        <dbReference type="EMBL" id="OUM85778.1"/>
    </source>
</evidence>
<dbReference type="InterPro" id="IPR015424">
    <property type="entry name" value="PyrdxlP-dep_Trfase"/>
</dbReference>
<keyword evidence="7" id="KW-0456">Lyase</keyword>
<evidence type="ECO:0000256" key="1">
    <source>
        <dbReference type="ARBA" id="ARBA00001933"/>
    </source>
</evidence>
<dbReference type="PANTHER" id="PTHR42885:SF1">
    <property type="entry name" value="THREONINE-PHOSPHATE DECARBOXYLASE"/>
    <property type="match status" value="1"/>
</dbReference>
<dbReference type="GO" id="GO:0048472">
    <property type="term" value="F:threonine-phosphate decarboxylase activity"/>
    <property type="evidence" value="ECO:0007669"/>
    <property type="project" value="UniProtKB-EC"/>
</dbReference>
<evidence type="ECO:0000256" key="3">
    <source>
        <dbReference type="ARBA" id="ARBA00004953"/>
    </source>
</evidence>
<dbReference type="Pfam" id="PF00155">
    <property type="entry name" value="Aminotran_1_2"/>
    <property type="match status" value="1"/>
</dbReference>
<comment type="cofactor">
    <cofactor evidence="1">
        <name>pyridoxal 5'-phosphate</name>
        <dbReference type="ChEBI" id="CHEBI:597326"/>
    </cofactor>
</comment>
<dbReference type="PROSITE" id="PS00105">
    <property type="entry name" value="AA_TRANSFER_CLASS_1"/>
    <property type="match status" value="1"/>
</dbReference>
<dbReference type="EC" id="4.1.1.81" evidence="4"/>
<evidence type="ECO:0000256" key="4">
    <source>
        <dbReference type="ARBA" id="ARBA00012285"/>
    </source>
</evidence>
<feature type="domain" description="Aminotransferase class I/classII large" evidence="10">
    <location>
        <begin position="24"/>
        <end position="361"/>
    </location>
</feature>
<dbReference type="SUPFAM" id="SSF53383">
    <property type="entry name" value="PLP-dependent transferases"/>
    <property type="match status" value="1"/>
</dbReference>
<accession>A0A1Y3PKZ5</accession>
<dbReference type="EMBL" id="LZRT01000097">
    <property type="protein sequence ID" value="OUM85778.1"/>
    <property type="molecule type" value="Genomic_DNA"/>
</dbReference>
<proteinExistence type="predicted"/>
<comment type="catalytic activity">
    <reaction evidence="9">
        <text>O-phospho-L-threonine + H(+) = (R)-1-aminopropan-2-yl phosphate + CO2</text>
        <dbReference type="Rhea" id="RHEA:11492"/>
        <dbReference type="ChEBI" id="CHEBI:15378"/>
        <dbReference type="ChEBI" id="CHEBI:16526"/>
        <dbReference type="ChEBI" id="CHEBI:58563"/>
        <dbReference type="ChEBI" id="CHEBI:58675"/>
        <dbReference type="EC" id="4.1.1.81"/>
    </reaction>
</comment>
<dbReference type="UniPathway" id="UPA00148"/>
<dbReference type="GO" id="GO:0009236">
    <property type="term" value="P:cobalamin biosynthetic process"/>
    <property type="evidence" value="ECO:0007669"/>
    <property type="project" value="UniProtKB-UniPathway"/>
</dbReference>
<comment type="pathway">
    <text evidence="3">Cofactor biosynthesis; adenosylcobalamin biosynthesis.</text>
</comment>
<dbReference type="InterPro" id="IPR015421">
    <property type="entry name" value="PyrdxlP-dep_Trfase_major"/>
</dbReference>
<keyword evidence="5" id="KW-0169">Cobalamin biosynthesis</keyword>
<dbReference type="PANTHER" id="PTHR42885">
    <property type="entry name" value="HISTIDINOL-PHOSPHATE AMINOTRANSFERASE-RELATED"/>
    <property type="match status" value="1"/>
</dbReference>
<dbReference type="InterPro" id="IPR004838">
    <property type="entry name" value="NHTrfase_class1_PyrdxlP-BS"/>
</dbReference>
<dbReference type="CDD" id="cd00609">
    <property type="entry name" value="AAT_like"/>
    <property type="match status" value="1"/>
</dbReference>
<dbReference type="InterPro" id="IPR015422">
    <property type="entry name" value="PyrdxlP-dep_Trfase_small"/>
</dbReference>
<dbReference type="InterPro" id="IPR004839">
    <property type="entry name" value="Aminotransferase_I/II_large"/>
</dbReference>
<dbReference type="AlphaFoldDB" id="A0A1Y3PKZ5"/>